<proteinExistence type="predicted"/>
<dbReference type="AlphaFoldDB" id="A0A2T4PZ67"/>
<evidence type="ECO:0000313" key="2">
    <source>
        <dbReference type="Proteomes" id="UP000240717"/>
    </source>
</evidence>
<organism evidence="1 2">
    <name type="scientific">Staphylococcus warneri</name>
    <dbReference type="NCBI Taxonomy" id="1292"/>
    <lineage>
        <taxon>Bacteria</taxon>
        <taxon>Bacillati</taxon>
        <taxon>Bacillota</taxon>
        <taxon>Bacilli</taxon>
        <taxon>Bacillales</taxon>
        <taxon>Staphylococcaceae</taxon>
        <taxon>Staphylococcus</taxon>
    </lineage>
</organism>
<evidence type="ECO:0000313" key="1">
    <source>
        <dbReference type="EMBL" id="PTI50397.1"/>
    </source>
</evidence>
<comment type="caution">
    <text evidence="1">The sequence shown here is derived from an EMBL/GenBank/DDBJ whole genome shotgun (WGS) entry which is preliminary data.</text>
</comment>
<reference evidence="1 2" key="1">
    <citation type="journal article" date="2016" name="Front. Microbiol.">
        <title>Comprehensive Phylogenetic Analysis of Bovine Non-aureus Staphylococci Species Based on Whole-Genome Sequencing.</title>
        <authorList>
            <person name="Naushad S."/>
            <person name="Barkema H.W."/>
            <person name="Luby C."/>
            <person name="Condas L.A."/>
            <person name="Nobrega D.B."/>
            <person name="Carson D.A."/>
            <person name="De Buck J."/>
        </authorList>
    </citation>
    <scope>NUCLEOTIDE SEQUENCE [LARGE SCALE GENOMIC DNA]</scope>
    <source>
        <strain evidence="1 2">SNUC 2993</strain>
    </source>
</reference>
<dbReference type="Proteomes" id="UP000240717">
    <property type="component" value="Unassembled WGS sequence"/>
</dbReference>
<dbReference type="RefSeq" id="WP_095324756.1">
    <property type="nucleotide sequence ID" value="NZ_JALGYL010000002.1"/>
</dbReference>
<gene>
    <name evidence="1" type="ORF">BU085_08965</name>
</gene>
<dbReference type="STRING" id="1194526.A284_07870"/>
<sequence>MSVEVKGVEKLIKQLERKFGATKMREIEDDALNNGADLIVKSLKHNFESFKDTGASIDEIVKTKPYSKGSSYARAIMIKWEGPMNRKNIIHLNEHGYTRDGKKYTPRGFGVIAKTLNSGEFAYRQTIMKSLRSRM</sequence>
<evidence type="ECO:0008006" key="3">
    <source>
        <dbReference type="Google" id="ProtNLM"/>
    </source>
</evidence>
<protein>
    <recommendedName>
        <fullName evidence="3">HK97 gp10 family phage protein</fullName>
    </recommendedName>
</protein>
<name>A0A2T4PZ67_STAWA</name>
<dbReference type="EMBL" id="PZEV01000030">
    <property type="protein sequence ID" value="PTI50397.1"/>
    <property type="molecule type" value="Genomic_DNA"/>
</dbReference>
<accession>A0A2T4PZ67</accession>